<dbReference type="InterPro" id="IPR037185">
    <property type="entry name" value="EmrE-like"/>
</dbReference>
<comment type="caution">
    <text evidence="2">The sequence shown here is derived from an EMBL/GenBank/DDBJ whole genome shotgun (WGS) entry which is preliminary data.</text>
</comment>
<evidence type="ECO:0000256" key="1">
    <source>
        <dbReference type="SAM" id="Phobius"/>
    </source>
</evidence>
<gene>
    <name evidence="2" type="ORF">V6242_17655</name>
</gene>
<feature type="non-terminal residue" evidence="2">
    <location>
        <position position="85"/>
    </location>
</feature>
<organism evidence="2 3">
    <name type="scientific">Marinomonas arenicola</name>
    <dbReference type="NCBI Taxonomy" id="569601"/>
    <lineage>
        <taxon>Bacteria</taxon>
        <taxon>Pseudomonadati</taxon>
        <taxon>Pseudomonadota</taxon>
        <taxon>Gammaproteobacteria</taxon>
        <taxon>Oceanospirillales</taxon>
        <taxon>Oceanospirillaceae</taxon>
        <taxon>Marinomonas</taxon>
    </lineage>
</organism>
<evidence type="ECO:0000313" key="3">
    <source>
        <dbReference type="Proteomes" id="UP001379949"/>
    </source>
</evidence>
<dbReference type="EMBL" id="JBAKAR010000068">
    <property type="protein sequence ID" value="MEL0614973.1"/>
    <property type="molecule type" value="Genomic_DNA"/>
</dbReference>
<feature type="non-terminal residue" evidence="2">
    <location>
        <position position="1"/>
    </location>
</feature>
<feature type="transmembrane region" description="Helical" evidence="1">
    <location>
        <begin position="14"/>
        <end position="32"/>
    </location>
</feature>
<dbReference type="SUPFAM" id="SSF103481">
    <property type="entry name" value="Multidrug resistance efflux transporter EmrE"/>
    <property type="match status" value="1"/>
</dbReference>
<proteinExistence type="predicted"/>
<keyword evidence="1" id="KW-0812">Transmembrane</keyword>
<accession>A0ABU9G914</accession>
<protein>
    <submittedName>
        <fullName evidence="2">EamA family transporter</fullName>
    </submittedName>
</protein>
<feature type="transmembrane region" description="Helical" evidence="1">
    <location>
        <begin position="44"/>
        <end position="63"/>
    </location>
</feature>
<keyword evidence="1" id="KW-0472">Membrane</keyword>
<name>A0ABU9G914_9GAMM</name>
<keyword evidence="3" id="KW-1185">Reference proteome</keyword>
<keyword evidence="1" id="KW-1133">Transmembrane helix</keyword>
<reference evidence="2 3" key="1">
    <citation type="submission" date="2024-02" db="EMBL/GenBank/DDBJ databases">
        <title>Bacteria isolated from the canopy kelp, Nereocystis luetkeana.</title>
        <authorList>
            <person name="Pfister C.A."/>
            <person name="Younker I.T."/>
            <person name="Light S.H."/>
        </authorList>
    </citation>
    <scope>NUCLEOTIDE SEQUENCE [LARGE SCALE GENOMIC DNA]</scope>
    <source>
        <strain evidence="2 3">TI.4.07</strain>
    </source>
</reference>
<evidence type="ECO:0000313" key="2">
    <source>
        <dbReference type="EMBL" id="MEL0614973.1"/>
    </source>
</evidence>
<dbReference type="Proteomes" id="UP001379949">
    <property type="component" value="Unassembled WGS sequence"/>
</dbReference>
<sequence>LPFLKLRQIEAKSAFLLLICGAFQLVIMYGFYYQSFLYLSVPELLLFSVLTPIYVTLINCLFAKQFNPGFIFSARGAVLGAVAIR</sequence>